<dbReference type="GO" id="GO:0015929">
    <property type="term" value="F:hexosaminidase activity"/>
    <property type="evidence" value="ECO:0007669"/>
    <property type="project" value="InterPro"/>
</dbReference>
<protein>
    <submittedName>
        <fullName evidence="2">Beta-N-acetylhexosaminidase</fullName>
    </submittedName>
</protein>
<organism evidence="2 3">
    <name type="scientific">Candidatus Avoscillospira stercorigallinarum</name>
    <dbReference type="NCBI Taxonomy" id="2840708"/>
    <lineage>
        <taxon>Bacteria</taxon>
        <taxon>Bacillati</taxon>
        <taxon>Bacillota</taxon>
        <taxon>Clostridia</taxon>
        <taxon>Eubacteriales</taxon>
        <taxon>Oscillospiraceae</taxon>
        <taxon>Oscillospiraceae incertae sedis</taxon>
        <taxon>Candidatus Avoscillospira</taxon>
    </lineage>
</organism>
<reference evidence="2" key="2">
    <citation type="journal article" date="2021" name="PeerJ">
        <title>Extensive microbial diversity within the chicken gut microbiome revealed by metagenomics and culture.</title>
        <authorList>
            <person name="Gilroy R."/>
            <person name="Ravi A."/>
            <person name="Getino M."/>
            <person name="Pursley I."/>
            <person name="Horton D.L."/>
            <person name="Alikhan N.F."/>
            <person name="Baker D."/>
            <person name="Gharbi K."/>
            <person name="Hall N."/>
            <person name="Watson M."/>
            <person name="Adriaenssens E.M."/>
            <person name="Foster-Nyarko E."/>
            <person name="Jarju S."/>
            <person name="Secka A."/>
            <person name="Antonio M."/>
            <person name="Oren A."/>
            <person name="Chaudhuri R.R."/>
            <person name="La Ragione R."/>
            <person name="Hildebrand F."/>
            <person name="Pallen M.J."/>
        </authorList>
    </citation>
    <scope>NUCLEOTIDE SEQUENCE</scope>
    <source>
        <strain evidence="2">ChiSjej2B20-13462</strain>
    </source>
</reference>
<evidence type="ECO:0000259" key="1">
    <source>
        <dbReference type="Pfam" id="PF18088"/>
    </source>
</evidence>
<dbReference type="CDD" id="cd06565">
    <property type="entry name" value="GH20_GcnA-like"/>
    <property type="match status" value="1"/>
</dbReference>
<evidence type="ECO:0000313" key="2">
    <source>
        <dbReference type="EMBL" id="HIQ69295.1"/>
    </source>
</evidence>
<reference evidence="2" key="1">
    <citation type="submission" date="2020-10" db="EMBL/GenBank/DDBJ databases">
        <authorList>
            <person name="Gilroy R."/>
        </authorList>
    </citation>
    <scope>NUCLEOTIDE SEQUENCE</scope>
    <source>
        <strain evidence="2">ChiSjej2B20-13462</strain>
    </source>
</reference>
<dbReference type="AlphaFoldDB" id="A0A9D0Z5K1"/>
<proteinExistence type="predicted"/>
<accession>A0A9D0Z5K1</accession>
<name>A0A9D0Z5K1_9FIRM</name>
<dbReference type="EMBL" id="DVFN01000047">
    <property type="protein sequence ID" value="HIQ69295.1"/>
    <property type="molecule type" value="Genomic_DNA"/>
</dbReference>
<dbReference type="PANTHER" id="PTHR21040">
    <property type="entry name" value="BCDNA.GH04120"/>
    <property type="match status" value="1"/>
</dbReference>
<dbReference type="Gene3D" id="3.20.20.80">
    <property type="entry name" value="Glycosidases"/>
    <property type="match status" value="1"/>
</dbReference>
<feature type="domain" description="Glycoside Hydrolase 20C C-terminal" evidence="1">
    <location>
        <begin position="416"/>
        <end position="601"/>
    </location>
</feature>
<dbReference type="Pfam" id="PF18088">
    <property type="entry name" value="Glyco_H_20C_C"/>
    <property type="match status" value="1"/>
</dbReference>
<dbReference type="PANTHER" id="PTHR21040:SF8">
    <property type="entry name" value="BCDNA.GH04120"/>
    <property type="match status" value="1"/>
</dbReference>
<gene>
    <name evidence="2" type="ORF">IAA67_03050</name>
</gene>
<dbReference type="InterPro" id="IPR041063">
    <property type="entry name" value="Glyco_H_20C_C"/>
</dbReference>
<dbReference type="InterPro" id="IPR017853">
    <property type="entry name" value="GH"/>
</dbReference>
<dbReference type="SUPFAM" id="SSF51445">
    <property type="entry name" value="(Trans)glycosidases"/>
    <property type="match status" value="1"/>
</dbReference>
<sequence>MNRKVHIHGQMPETWEPALAALADDLQMTPDAAGLEIRCVRGDALAVESDGASVTVTWAAPVEFYRALSLIPQPLTPCAIHEKARFETVGVMFDCSRNAVLTPEAMRFFLRKMALMGLNMGMLYTEDTYEVPEQPFFGYKRGRYTYAELKALDDYAYLFGIELCPCIQTLGHLKRILHWPAFTHLRDNDEVLLADLDETYVLLEQMIRAAAAPYRSKWIHLGMDEAFGVGLGAHLTRWGYEDPHSVIGRHLKRLLEITDRYGLKAMMWSDMYFHLDGRNYHSPGLPSEKAKAAVDPRVTLVYWDYYQADEAKYADALYKHAQFPAPTVFAGGIWTWIGPAPDYPTAIENSVAGLTAAMKAGTPLVLATAWGDNGAETNLMAALLALQLYGEMAYTGVYEEAALFDRFRRCCGADPQAFLDLSRLNKVPGMQGHPADPVNACKFLLYQDPLIQLFEADTAGFDLSGHFAALAPLYARYAAENPEYSLLFRFYEALAQALARKCVWHEQAGATVRAMDREKAAQLAAGVPETVEALHRLRRLWRQLWESTNKPNGFEILEVRLGGVAARMETAGEKMAAFARGEIDAIAELLEESLITKRRPDNSIGCTNTMDEIATPGRIDY</sequence>
<comment type="caution">
    <text evidence="2">The sequence shown here is derived from an EMBL/GenBank/DDBJ whole genome shotgun (WGS) entry which is preliminary data.</text>
</comment>
<evidence type="ECO:0000313" key="3">
    <source>
        <dbReference type="Proteomes" id="UP000886874"/>
    </source>
</evidence>
<dbReference type="Proteomes" id="UP000886874">
    <property type="component" value="Unassembled WGS sequence"/>
</dbReference>
<dbReference type="Gene3D" id="1.20.120.670">
    <property type="entry name" value="N-acetyl-b-d-glucoasminidase"/>
    <property type="match status" value="1"/>
</dbReference>
<dbReference type="InterPro" id="IPR038901">
    <property type="entry name" value="HEXDC-like"/>
</dbReference>